<evidence type="ECO:0000259" key="15">
    <source>
        <dbReference type="Pfam" id="PF00571"/>
    </source>
</evidence>
<keyword evidence="6 14" id="KW-0479">Metal-binding</keyword>
<keyword evidence="11 14" id="KW-0482">Metalloprotease</keyword>
<evidence type="ECO:0000256" key="10">
    <source>
        <dbReference type="ARBA" id="ARBA00022989"/>
    </source>
</evidence>
<evidence type="ECO:0000256" key="11">
    <source>
        <dbReference type="ARBA" id="ARBA00023049"/>
    </source>
</evidence>
<dbReference type="CDD" id="cd06164">
    <property type="entry name" value="S2P-M50_SpoIVFB_CBS"/>
    <property type="match status" value="1"/>
</dbReference>
<evidence type="ECO:0000256" key="13">
    <source>
        <dbReference type="ARBA" id="ARBA00023136"/>
    </source>
</evidence>
<proteinExistence type="inferred from homology"/>
<evidence type="ECO:0000256" key="5">
    <source>
        <dbReference type="ARBA" id="ARBA00022692"/>
    </source>
</evidence>
<dbReference type="InterPro" id="IPR046342">
    <property type="entry name" value="CBS_dom_sf"/>
</dbReference>
<evidence type="ECO:0000256" key="14">
    <source>
        <dbReference type="PIRNR" id="PIRNR006404"/>
    </source>
</evidence>
<gene>
    <name evidence="17" type="ORF">GPZ80_01645</name>
</gene>
<evidence type="ECO:0000256" key="12">
    <source>
        <dbReference type="ARBA" id="ARBA00023122"/>
    </source>
</evidence>
<dbReference type="GO" id="GO:0008233">
    <property type="term" value="F:peptidase activity"/>
    <property type="evidence" value="ECO:0007669"/>
    <property type="project" value="UniProtKB-KW"/>
</dbReference>
<evidence type="ECO:0000256" key="4">
    <source>
        <dbReference type="ARBA" id="ARBA00022670"/>
    </source>
</evidence>
<dbReference type="Gene3D" id="3.10.580.10">
    <property type="entry name" value="CBS-domain"/>
    <property type="match status" value="1"/>
</dbReference>
<comment type="cofactor">
    <cofactor evidence="14">
        <name>Zn(2+)</name>
        <dbReference type="ChEBI" id="CHEBI:29105"/>
    </cofactor>
    <text evidence="14">Binds 1 zinc ion per subunit.</text>
</comment>
<protein>
    <recommendedName>
        <fullName evidence="14">Zinc metalloprotease</fullName>
    </recommendedName>
</protein>
<comment type="subcellular location">
    <subcellularLocation>
        <location evidence="1 14">Cell membrane</location>
        <topology evidence="1 14">Multi-pass membrane protein</topology>
    </subcellularLocation>
</comment>
<feature type="transmembrane region" description="Helical" evidence="14">
    <location>
        <begin position="138"/>
        <end position="160"/>
    </location>
</feature>
<dbReference type="Pfam" id="PF00571">
    <property type="entry name" value="CBS"/>
    <property type="match status" value="1"/>
</dbReference>
<dbReference type="PIRSF" id="PIRSF006404">
    <property type="entry name" value="UCP006404_Pept_M50_CBS"/>
    <property type="match status" value="1"/>
</dbReference>
<name>A0ABR7KZL5_9PSEU</name>
<reference evidence="17 18" key="1">
    <citation type="submission" date="2020-06" db="EMBL/GenBank/DDBJ databases">
        <title>Actinokineospora xiongansis sp. nov., isolated from soil of Baiyangdian.</title>
        <authorList>
            <person name="Zhang X."/>
        </authorList>
    </citation>
    <scope>NUCLEOTIDE SEQUENCE [LARGE SCALE GENOMIC DNA]</scope>
    <source>
        <strain evidence="17 18">HBU206404</strain>
    </source>
</reference>
<keyword evidence="7" id="KW-0677">Repeat</keyword>
<feature type="transmembrane region" description="Helical" evidence="14">
    <location>
        <begin position="12"/>
        <end position="34"/>
    </location>
</feature>
<feature type="transmembrane region" description="Helical" evidence="14">
    <location>
        <begin position="78"/>
        <end position="96"/>
    </location>
</feature>
<keyword evidence="12" id="KW-0129">CBS domain</keyword>
<dbReference type="RefSeq" id="WP_187217935.1">
    <property type="nucleotide sequence ID" value="NZ_JABVED010000001.1"/>
</dbReference>
<evidence type="ECO:0000313" key="18">
    <source>
        <dbReference type="Proteomes" id="UP000734823"/>
    </source>
</evidence>
<dbReference type="InterPro" id="IPR008915">
    <property type="entry name" value="Peptidase_M50"/>
</dbReference>
<dbReference type="Proteomes" id="UP000734823">
    <property type="component" value="Unassembled WGS sequence"/>
</dbReference>
<evidence type="ECO:0000259" key="16">
    <source>
        <dbReference type="Pfam" id="PF02163"/>
    </source>
</evidence>
<dbReference type="InterPro" id="IPR000644">
    <property type="entry name" value="CBS_dom"/>
</dbReference>
<dbReference type="EMBL" id="JABVED010000001">
    <property type="protein sequence ID" value="MBC6445873.1"/>
    <property type="molecule type" value="Genomic_DNA"/>
</dbReference>
<feature type="transmembrane region" description="Helical" evidence="14">
    <location>
        <begin position="46"/>
        <end position="66"/>
    </location>
</feature>
<keyword evidence="5 14" id="KW-0812">Transmembrane</keyword>
<dbReference type="GO" id="GO:0006508">
    <property type="term" value="P:proteolysis"/>
    <property type="evidence" value="ECO:0007669"/>
    <property type="project" value="UniProtKB-KW"/>
</dbReference>
<evidence type="ECO:0000256" key="7">
    <source>
        <dbReference type="ARBA" id="ARBA00022737"/>
    </source>
</evidence>
<feature type="transmembrane region" description="Helical" evidence="14">
    <location>
        <begin position="108"/>
        <end position="131"/>
    </location>
</feature>
<feature type="domain" description="Peptidase M50" evidence="16">
    <location>
        <begin position="140"/>
        <end position="192"/>
    </location>
</feature>
<evidence type="ECO:0000256" key="8">
    <source>
        <dbReference type="ARBA" id="ARBA00022801"/>
    </source>
</evidence>
<feature type="domain" description="CBS" evidence="15">
    <location>
        <begin position="323"/>
        <end position="367"/>
    </location>
</feature>
<keyword evidence="13 14" id="KW-0472">Membrane</keyword>
<dbReference type="Pfam" id="PF02163">
    <property type="entry name" value="Peptidase_M50"/>
    <property type="match status" value="2"/>
</dbReference>
<dbReference type="SUPFAM" id="SSF54631">
    <property type="entry name" value="CBS-domain pair"/>
    <property type="match status" value="1"/>
</dbReference>
<comment type="caution">
    <text evidence="17">The sequence shown here is derived from an EMBL/GenBank/DDBJ whole genome shotgun (WGS) entry which is preliminary data.</text>
</comment>
<evidence type="ECO:0000256" key="9">
    <source>
        <dbReference type="ARBA" id="ARBA00022833"/>
    </source>
</evidence>
<dbReference type="InterPro" id="IPR016483">
    <property type="entry name" value="UCP006404_Pept_M50_CBS"/>
</dbReference>
<evidence type="ECO:0000256" key="1">
    <source>
        <dbReference type="ARBA" id="ARBA00004651"/>
    </source>
</evidence>
<evidence type="ECO:0000256" key="2">
    <source>
        <dbReference type="ARBA" id="ARBA00007931"/>
    </source>
</evidence>
<keyword evidence="4 14" id="KW-0645">Protease</keyword>
<dbReference type="PANTHER" id="PTHR39188">
    <property type="entry name" value="MEMBRANE-ASSOCIATED ZINC METALLOPROTEASE M50B"/>
    <property type="match status" value="1"/>
</dbReference>
<keyword evidence="3 14" id="KW-1003">Cell membrane</keyword>
<keyword evidence="10 14" id="KW-1133">Transmembrane helix</keyword>
<evidence type="ECO:0000256" key="3">
    <source>
        <dbReference type="ARBA" id="ARBA00022475"/>
    </source>
</evidence>
<dbReference type="PANTHER" id="PTHR39188:SF3">
    <property type="entry name" value="STAGE IV SPORULATION PROTEIN FB"/>
    <property type="match status" value="1"/>
</dbReference>
<feature type="transmembrane region" description="Helical" evidence="14">
    <location>
        <begin position="201"/>
        <end position="226"/>
    </location>
</feature>
<evidence type="ECO:0000256" key="6">
    <source>
        <dbReference type="ARBA" id="ARBA00022723"/>
    </source>
</evidence>
<organism evidence="17 18">
    <name type="scientific">Actinokineospora xionganensis</name>
    <dbReference type="NCBI Taxonomy" id="2684470"/>
    <lineage>
        <taxon>Bacteria</taxon>
        <taxon>Bacillati</taxon>
        <taxon>Actinomycetota</taxon>
        <taxon>Actinomycetes</taxon>
        <taxon>Pseudonocardiales</taxon>
        <taxon>Pseudonocardiaceae</taxon>
        <taxon>Actinokineospora</taxon>
    </lineage>
</organism>
<keyword evidence="9 14" id="KW-0862">Zinc</keyword>
<evidence type="ECO:0000313" key="17">
    <source>
        <dbReference type="EMBL" id="MBC6445873.1"/>
    </source>
</evidence>
<feature type="domain" description="Peptidase M50" evidence="16">
    <location>
        <begin position="56"/>
        <end position="128"/>
    </location>
</feature>
<sequence>MKATIPLGRFSGIPIGAHWSVLLTVALLAWLLAVDVLPTTAPDAPAAARWASAGVVAVVFLASLVAHELAHARLAKRFGVRVKGITLWMLGGAATLDDEPSTPKADALVAVAGPATSAVLSAFFLAAAAAAETGGGTGLVVSALVWLGAANLILAVFNLLPASPLDGGRLLRAWLWHRSGDRSKAVATSCAVGRALGTGLIALGVFEVIALGSLGGLWLALVGWFITLSATAERAQSAVLTQLGTTTVADAMSANPVVAPGWWTVDAFARHVASAGVAHRVFPVLDFGGAPIGLVSLHDLGKSGVNSSEAVRSVARPLDVRATAGLDEPLADVARRAVLRPGEDAIVVVRDHTLVGLLTATDITRTLELARLGEHPRKRAGSV</sequence>
<keyword evidence="8 14" id="KW-0378">Hydrolase</keyword>
<accession>A0ABR7KZL5</accession>
<comment type="similarity">
    <text evidence="2 14">Belongs to the peptidase M50B family.</text>
</comment>
<keyword evidence="18" id="KW-1185">Reference proteome</keyword>